<dbReference type="NCBIfam" id="NF002646">
    <property type="entry name" value="PRK02318.1-2"/>
    <property type="match status" value="1"/>
</dbReference>
<dbReference type="GO" id="GO:0019592">
    <property type="term" value="P:mannitol catabolic process"/>
    <property type="evidence" value="ECO:0007669"/>
    <property type="project" value="TreeGrafter"/>
</dbReference>
<sequence length="380" mass="40941">MPSSPNSTGKKALHFGAGNIGRGFIGPLLAAAGYHVVFADVDEGTINKLNEVDTYGVHILDNARHVDTIGNVSGVLSHKPGAEHAIADSSVLLITTAVGPNVLPKIAPTLAKGLSARREAHPESGLNVIACENKVGATATLRAEVFKALPLEEDKRWVAEHIGFANCSVDRIVPPFDPSEDPEADTELDVGVEGFFEWIVEAPALKDPPPGVEGMQLTQDLEAYVERKLYTLNTGHATTAYLGYLKGLPTIDRAISDADIRRAVEGALAQSGAALVKKHQFKPEEHEAYVQKILGRFENPALKDSTDRVGRQPLRKLGREDRLVGPATMCRELGLPNDWLLNAVAGCLLYDDTEDEQARELKEMIGRDGVGKVVKDLTGL</sequence>
<organism evidence="10 11">
    <name type="scientific">Calocera cornea HHB12733</name>
    <dbReference type="NCBI Taxonomy" id="1353952"/>
    <lineage>
        <taxon>Eukaryota</taxon>
        <taxon>Fungi</taxon>
        <taxon>Dikarya</taxon>
        <taxon>Basidiomycota</taxon>
        <taxon>Agaricomycotina</taxon>
        <taxon>Dacrymycetes</taxon>
        <taxon>Dacrymycetales</taxon>
        <taxon>Dacrymycetaceae</taxon>
        <taxon>Calocera</taxon>
    </lineage>
</organism>
<evidence type="ECO:0000256" key="7">
    <source>
        <dbReference type="ARBA" id="ARBA00048615"/>
    </source>
</evidence>
<evidence type="ECO:0000256" key="1">
    <source>
        <dbReference type="ARBA" id="ARBA00006541"/>
    </source>
</evidence>
<accession>A0A165G0X1</accession>
<dbReference type="InterPro" id="IPR023028">
    <property type="entry name" value="Mannitol_1_phos_5_DH"/>
</dbReference>
<dbReference type="Gene3D" id="3.40.50.720">
    <property type="entry name" value="NAD(P)-binding Rossmann-like Domain"/>
    <property type="match status" value="1"/>
</dbReference>
<evidence type="ECO:0000256" key="4">
    <source>
        <dbReference type="ARBA" id="ARBA00016219"/>
    </source>
</evidence>
<dbReference type="GO" id="GO:0008926">
    <property type="term" value="F:mannitol-1-phosphate 5-dehydrogenase activity"/>
    <property type="evidence" value="ECO:0007669"/>
    <property type="project" value="UniProtKB-EC"/>
</dbReference>
<dbReference type="PRINTS" id="PR00084">
    <property type="entry name" value="MTLDHDRGNASE"/>
</dbReference>
<dbReference type="InterPro" id="IPR013328">
    <property type="entry name" value="6PGD_dom2"/>
</dbReference>
<keyword evidence="5" id="KW-0560">Oxidoreductase</keyword>
<dbReference type="Pfam" id="PF01232">
    <property type="entry name" value="Mannitol_dh"/>
    <property type="match status" value="1"/>
</dbReference>
<comment type="similarity">
    <text evidence="1">Belongs to the mannitol dehydrogenase family.</text>
</comment>
<dbReference type="InterPro" id="IPR013118">
    <property type="entry name" value="Mannitol_DH_C"/>
</dbReference>
<keyword evidence="11" id="KW-1185">Reference proteome</keyword>
<feature type="domain" description="Mannitol dehydrogenase N-terminal" evidence="8">
    <location>
        <begin position="11"/>
        <end position="211"/>
    </location>
</feature>
<dbReference type="NCBIfam" id="NF002652">
    <property type="entry name" value="PRK02318.2-5"/>
    <property type="match status" value="1"/>
</dbReference>
<feature type="domain" description="Mannitol dehydrogenase C-terminal" evidence="9">
    <location>
        <begin position="220"/>
        <end position="361"/>
    </location>
</feature>
<evidence type="ECO:0000256" key="5">
    <source>
        <dbReference type="ARBA" id="ARBA00023002"/>
    </source>
</evidence>
<evidence type="ECO:0000256" key="2">
    <source>
        <dbReference type="ARBA" id="ARBA00011245"/>
    </source>
</evidence>
<dbReference type="PROSITE" id="PS00974">
    <property type="entry name" value="MANNITOL_DHGENASE"/>
    <property type="match status" value="1"/>
</dbReference>
<evidence type="ECO:0000259" key="8">
    <source>
        <dbReference type="Pfam" id="PF01232"/>
    </source>
</evidence>
<dbReference type="Pfam" id="PF08125">
    <property type="entry name" value="Mannitol_dh_C"/>
    <property type="match status" value="1"/>
</dbReference>
<dbReference type="InParanoid" id="A0A165G0X1"/>
<evidence type="ECO:0000259" key="9">
    <source>
        <dbReference type="Pfam" id="PF08125"/>
    </source>
</evidence>
<dbReference type="InterPro" id="IPR023027">
    <property type="entry name" value="Mannitol_DH_CS"/>
</dbReference>
<dbReference type="GO" id="GO:0005829">
    <property type="term" value="C:cytosol"/>
    <property type="evidence" value="ECO:0007669"/>
    <property type="project" value="TreeGrafter"/>
</dbReference>
<evidence type="ECO:0000256" key="6">
    <source>
        <dbReference type="ARBA" id="ARBA00023027"/>
    </source>
</evidence>
<dbReference type="SUPFAM" id="SSF51735">
    <property type="entry name" value="NAD(P)-binding Rossmann-fold domains"/>
    <property type="match status" value="1"/>
</dbReference>
<dbReference type="OrthoDB" id="418169at2759"/>
<comment type="subunit">
    <text evidence="2">Monomer.</text>
</comment>
<evidence type="ECO:0000313" key="11">
    <source>
        <dbReference type="Proteomes" id="UP000076842"/>
    </source>
</evidence>
<feature type="non-terminal residue" evidence="10">
    <location>
        <position position="380"/>
    </location>
</feature>
<dbReference type="PANTHER" id="PTHR30524:SF0">
    <property type="entry name" value="ALTRONATE OXIDOREDUCTASE-RELATED"/>
    <property type="match status" value="1"/>
</dbReference>
<dbReference type="STRING" id="1353952.A0A165G0X1"/>
<protein>
    <recommendedName>
        <fullName evidence="4">Mannitol-1-phosphate 5-dehydrogenase</fullName>
        <ecNumber evidence="3">1.1.1.17</ecNumber>
    </recommendedName>
</protein>
<dbReference type="InterPro" id="IPR013131">
    <property type="entry name" value="Mannitol_DH_N"/>
</dbReference>
<dbReference type="AlphaFoldDB" id="A0A165G0X1"/>
<gene>
    <name evidence="10" type="ORF">CALCODRAFT_452927</name>
</gene>
<dbReference type="Gene3D" id="1.10.1040.10">
    <property type="entry name" value="N-(1-d-carboxylethyl)-l-norvaline Dehydrogenase, domain 2"/>
    <property type="match status" value="1"/>
</dbReference>
<evidence type="ECO:0000256" key="3">
    <source>
        <dbReference type="ARBA" id="ARBA00012939"/>
    </source>
</evidence>
<name>A0A165G0X1_9BASI</name>
<comment type="catalytic activity">
    <reaction evidence="7">
        <text>D-mannitol 1-phosphate + NAD(+) = beta-D-fructose 6-phosphate + NADH + H(+)</text>
        <dbReference type="Rhea" id="RHEA:19661"/>
        <dbReference type="ChEBI" id="CHEBI:15378"/>
        <dbReference type="ChEBI" id="CHEBI:57540"/>
        <dbReference type="ChEBI" id="CHEBI:57634"/>
        <dbReference type="ChEBI" id="CHEBI:57945"/>
        <dbReference type="ChEBI" id="CHEBI:61381"/>
        <dbReference type="EC" id="1.1.1.17"/>
    </reaction>
</comment>
<proteinExistence type="inferred from homology"/>
<dbReference type="Proteomes" id="UP000076842">
    <property type="component" value="Unassembled WGS sequence"/>
</dbReference>
<dbReference type="InterPro" id="IPR008927">
    <property type="entry name" value="6-PGluconate_DH-like_C_sf"/>
</dbReference>
<dbReference type="EMBL" id="KV423963">
    <property type="protein sequence ID" value="KZT57460.1"/>
    <property type="molecule type" value="Genomic_DNA"/>
</dbReference>
<dbReference type="InterPro" id="IPR000669">
    <property type="entry name" value="Mannitol_DH"/>
</dbReference>
<reference evidence="10 11" key="1">
    <citation type="journal article" date="2016" name="Mol. Biol. Evol.">
        <title>Comparative Genomics of Early-Diverging Mushroom-Forming Fungi Provides Insights into the Origins of Lignocellulose Decay Capabilities.</title>
        <authorList>
            <person name="Nagy L.G."/>
            <person name="Riley R."/>
            <person name="Tritt A."/>
            <person name="Adam C."/>
            <person name="Daum C."/>
            <person name="Floudas D."/>
            <person name="Sun H."/>
            <person name="Yadav J.S."/>
            <person name="Pangilinan J."/>
            <person name="Larsson K.H."/>
            <person name="Matsuura K."/>
            <person name="Barry K."/>
            <person name="Labutti K."/>
            <person name="Kuo R."/>
            <person name="Ohm R.A."/>
            <person name="Bhattacharya S.S."/>
            <person name="Shirouzu T."/>
            <person name="Yoshinaga Y."/>
            <person name="Martin F.M."/>
            <person name="Grigoriev I.V."/>
            <person name="Hibbett D.S."/>
        </authorList>
    </citation>
    <scope>NUCLEOTIDE SEQUENCE [LARGE SCALE GENOMIC DNA]</scope>
    <source>
        <strain evidence="10 11">HHB12733</strain>
    </source>
</reference>
<dbReference type="PANTHER" id="PTHR30524">
    <property type="entry name" value="MANNITOL-1-PHOSPHATE 5-DEHYDROGENASE"/>
    <property type="match status" value="1"/>
</dbReference>
<dbReference type="SUPFAM" id="SSF48179">
    <property type="entry name" value="6-phosphogluconate dehydrogenase C-terminal domain-like"/>
    <property type="match status" value="1"/>
</dbReference>
<dbReference type="InterPro" id="IPR036291">
    <property type="entry name" value="NAD(P)-bd_dom_sf"/>
</dbReference>
<dbReference type="EC" id="1.1.1.17" evidence="3"/>
<keyword evidence="6" id="KW-0520">NAD</keyword>
<dbReference type="HAMAP" id="MF_00196">
    <property type="entry name" value="Mannitol_dehydrog"/>
    <property type="match status" value="1"/>
</dbReference>
<evidence type="ECO:0000313" key="10">
    <source>
        <dbReference type="EMBL" id="KZT57460.1"/>
    </source>
</evidence>